<keyword evidence="5" id="KW-1185">Reference proteome</keyword>
<dbReference type="GO" id="GO:0016616">
    <property type="term" value="F:oxidoreductase activity, acting on the CH-OH group of donors, NAD or NADP as acceptor"/>
    <property type="evidence" value="ECO:0007669"/>
    <property type="project" value="TreeGrafter"/>
</dbReference>
<dbReference type="AlphaFoldDB" id="A0A3L6PQ28"/>
<dbReference type="SUPFAM" id="SSF51735">
    <property type="entry name" value="NAD(P)-binding Rossmann-fold domains"/>
    <property type="match status" value="1"/>
</dbReference>
<dbReference type="InterPro" id="IPR036291">
    <property type="entry name" value="NAD(P)-bd_dom_sf"/>
</dbReference>
<evidence type="ECO:0000313" key="5">
    <source>
        <dbReference type="Proteomes" id="UP000275267"/>
    </source>
</evidence>
<comment type="caution">
    <text evidence="4">The sequence shown here is derived from an EMBL/GenBank/DDBJ whole genome shotgun (WGS) entry which is preliminary data.</text>
</comment>
<dbReference type="Gene3D" id="3.40.50.720">
    <property type="entry name" value="NAD(P)-binding Rossmann-like Domain"/>
    <property type="match status" value="1"/>
</dbReference>
<sequence>MDPNRSPDAVLDETCWSDYDFCRRTDELVLLRKMMAEIAATEAAAKLGLELAVVLPCNTVGPMLQRTLNFSNHHVGRYLTGTKRTYPNAVAAYVDVRDVARAHVLAYEHEGPGAGGRYLCIGAVRTAPGSSACSGSSSRSTPSRPSVKMTASQWRGRTGSPTRGSRTWAWSSLPWRKVCTRQ</sequence>
<evidence type="ECO:0000259" key="3">
    <source>
        <dbReference type="Pfam" id="PF01370"/>
    </source>
</evidence>
<organism evidence="4 5">
    <name type="scientific">Panicum miliaceum</name>
    <name type="common">Proso millet</name>
    <name type="synonym">Broomcorn millet</name>
    <dbReference type="NCBI Taxonomy" id="4540"/>
    <lineage>
        <taxon>Eukaryota</taxon>
        <taxon>Viridiplantae</taxon>
        <taxon>Streptophyta</taxon>
        <taxon>Embryophyta</taxon>
        <taxon>Tracheophyta</taxon>
        <taxon>Spermatophyta</taxon>
        <taxon>Magnoliopsida</taxon>
        <taxon>Liliopsida</taxon>
        <taxon>Poales</taxon>
        <taxon>Poaceae</taxon>
        <taxon>PACMAD clade</taxon>
        <taxon>Panicoideae</taxon>
        <taxon>Panicodae</taxon>
        <taxon>Paniceae</taxon>
        <taxon>Panicinae</taxon>
        <taxon>Panicum</taxon>
        <taxon>Panicum sect. Panicum</taxon>
    </lineage>
</organism>
<dbReference type="Pfam" id="PF01370">
    <property type="entry name" value="Epimerase"/>
    <property type="match status" value="1"/>
</dbReference>
<feature type="region of interest" description="Disordered" evidence="2">
    <location>
        <begin position="129"/>
        <end position="167"/>
    </location>
</feature>
<gene>
    <name evidence="4" type="ORF">C2845_PM14G11070</name>
</gene>
<dbReference type="PANTHER" id="PTHR10366:SF353">
    <property type="entry name" value="CINNAMOYL-COA REDUCTASE 1"/>
    <property type="match status" value="1"/>
</dbReference>
<accession>A0A3L6PQ28</accession>
<evidence type="ECO:0000256" key="2">
    <source>
        <dbReference type="SAM" id="MobiDB-lite"/>
    </source>
</evidence>
<dbReference type="EMBL" id="PQIB02000016">
    <property type="protein sequence ID" value="RLM61951.1"/>
    <property type="molecule type" value="Genomic_DNA"/>
</dbReference>
<dbReference type="InterPro" id="IPR001509">
    <property type="entry name" value="Epimerase_deHydtase"/>
</dbReference>
<evidence type="ECO:0000313" key="4">
    <source>
        <dbReference type="EMBL" id="RLM61951.1"/>
    </source>
</evidence>
<dbReference type="Proteomes" id="UP000275267">
    <property type="component" value="Unassembled WGS sequence"/>
</dbReference>
<feature type="compositionally biased region" description="Low complexity" evidence="2">
    <location>
        <begin position="155"/>
        <end position="167"/>
    </location>
</feature>
<reference evidence="5" key="1">
    <citation type="journal article" date="2019" name="Nat. Commun.">
        <title>The genome of broomcorn millet.</title>
        <authorList>
            <person name="Zou C."/>
            <person name="Miki D."/>
            <person name="Li D."/>
            <person name="Tang Q."/>
            <person name="Xiao L."/>
            <person name="Rajput S."/>
            <person name="Deng P."/>
            <person name="Jia W."/>
            <person name="Huang R."/>
            <person name="Zhang M."/>
            <person name="Sun Y."/>
            <person name="Hu J."/>
            <person name="Fu X."/>
            <person name="Schnable P.S."/>
            <person name="Li F."/>
            <person name="Zhang H."/>
            <person name="Feng B."/>
            <person name="Zhu X."/>
            <person name="Liu R."/>
            <person name="Schnable J.C."/>
            <person name="Zhu J.-K."/>
            <person name="Zhang H."/>
        </authorList>
    </citation>
    <scope>NUCLEOTIDE SEQUENCE [LARGE SCALE GENOMIC DNA]</scope>
</reference>
<name>A0A3L6PQ28_PANMI</name>
<dbReference type="STRING" id="4540.A0A3L6PQ28"/>
<dbReference type="OrthoDB" id="2735536at2759"/>
<dbReference type="GO" id="GO:0009809">
    <property type="term" value="P:lignin biosynthetic process"/>
    <property type="evidence" value="ECO:0007669"/>
    <property type="project" value="TreeGrafter"/>
</dbReference>
<feature type="compositionally biased region" description="Low complexity" evidence="2">
    <location>
        <begin position="129"/>
        <end position="146"/>
    </location>
</feature>
<protein>
    <submittedName>
        <fullName evidence="4">Cinnamoyl-CoA reductase 1-like</fullName>
    </submittedName>
</protein>
<evidence type="ECO:0000256" key="1">
    <source>
        <dbReference type="ARBA" id="ARBA00023002"/>
    </source>
</evidence>
<proteinExistence type="predicted"/>
<feature type="domain" description="NAD-dependent epimerase/dehydratase" evidence="3">
    <location>
        <begin position="32"/>
        <end position="113"/>
    </location>
</feature>
<keyword evidence="1" id="KW-0560">Oxidoreductase</keyword>
<dbReference type="PANTHER" id="PTHR10366">
    <property type="entry name" value="NAD DEPENDENT EPIMERASE/DEHYDRATASE"/>
    <property type="match status" value="1"/>
</dbReference>
<dbReference type="InterPro" id="IPR050425">
    <property type="entry name" value="NAD(P)_dehydrat-like"/>
</dbReference>